<sequence length="145" mass="16703">MDVDHHYFGIISHGYVPSLAPREAKDLLNYSGYTYIDIRKEEEYNKCHVDVPRVLNIPEMVHTRQGWVPNPNFMKEITSRFVKRDRLFLGSKTGAESAPIVSKLIFTHGFLNVINMEGGFDAWLEKGYPLLGYGKPEEEEARDEL</sequence>
<reference evidence="1 2" key="1">
    <citation type="journal article" date="2023" name="Science">
        <title>Complex scaffold remodeling in plant triterpene biosynthesis.</title>
        <authorList>
            <person name="De La Pena R."/>
            <person name="Hodgson H."/>
            <person name="Liu J.C."/>
            <person name="Stephenson M.J."/>
            <person name="Martin A.C."/>
            <person name="Owen C."/>
            <person name="Harkess A."/>
            <person name="Leebens-Mack J."/>
            <person name="Jimenez L.E."/>
            <person name="Osbourn A."/>
            <person name="Sattely E.S."/>
        </authorList>
    </citation>
    <scope>NUCLEOTIDE SEQUENCE [LARGE SCALE GENOMIC DNA]</scope>
    <source>
        <strain evidence="2">cv. JPN11</strain>
        <tissue evidence="1">Leaf</tissue>
    </source>
</reference>
<proteinExistence type="predicted"/>
<dbReference type="EMBL" id="CM051400">
    <property type="protein sequence ID" value="KAJ4714182.1"/>
    <property type="molecule type" value="Genomic_DNA"/>
</dbReference>
<organism evidence="1 2">
    <name type="scientific">Melia azedarach</name>
    <name type="common">Chinaberry tree</name>
    <dbReference type="NCBI Taxonomy" id="155640"/>
    <lineage>
        <taxon>Eukaryota</taxon>
        <taxon>Viridiplantae</taxon>
        <taxon>Streptophyta</taxon>
        <taxon>Embryophyta</taxon>
        <taxon>Tracheophyta</taxon>
        <taxon>Spermatophyta</taxon>
        <taxon>Magnoliopsida</taxon>
        <taxon>eudicotyledons</taxon>
        <taxon>Gunneridae</taxon>
        <taxon>Pentapetalae</taxon>
        <taxon>rosids</taxon>
        <taxon>malvids</taxon>
        <taxon>Sapindales</taxon>
        <taxon>Meliaceae</taxon>
        <taxon>Melia</taxon>
    </lineage>
</organism>
<comment type="caution">
    <text evidence="1">The sequence shown here is derived from an EMBL/GenBank/DDBJ whole genome shotgun (WGS) entry which is preliminary data.</text>
</comment>
<evidence type="ECO:0000313" key="2">
    <source>
        <dbReference type="Proteomes" id="UP001164539"/>
    </source>
</evidence>
<evidence type="ECO:0000313" key="1">
    <source>
        <dbReference type="EMBL" id="KAJ4714182.1"/>
    </source>
</evidence>
<protein>
    <submittedName>
        <fullName evidence="1">Rhodanese domain-containing protein</fullName>
    </submittedName>
</protein>
<name>A0ACC1XTC9_MELAZ</name>
<accession>A0ACC1XTC9</accession>
<dbReference type="Proteomes" id="UP001164539">
    <property type="component" value="Chromosome 7"/>
</dbReference>
<keyword evidence="2" id="KW-1185">Reference proteome</keyword>
<gene>
    <name evidence="1" type="ORF">OWV82_012706</name>
</gene>